<keyword evidence="4" id="KW-0680">Restriction system</keyword>
<evidence type="ECO:0000256" key="8">
    <source>
        <dbReference type="RuleBase" id="RU000417"/>
    </source>
</evidence>
<keyword evidence="2 6" id="KW-0808">Transferase</keyword>
<evidence type="ECO:0000256" key="6">
    <source>
        <dbReference type="PROSITE-ProRule" id="PRU01016"/>
    </source>
</evidence>
<dbReference type="InterPro" id="IPR050750">
    <property type="entry name" value="C5-MTase"/>
</dbReference>
<dbReference type="Gene3D" id="3.40.50.150">
    <property type="entry name" value="Vaccinia Virus protein VP39"/>
    <property type="match status" value="1"/>
</dbReference>
<dbReference type="GO" id="GO:0032259">
    <property type="term" value="P:methylation"/>
    <property type="evidence" value="ECO:0007669"/>
    <property type="project" value="UniProtKB-KW"/>
</dbReference>
<evidence type="ECO:0000313" key="9">
    <source>
        <dbReference type="EMBL" id="MFC6034229.1"/>
    </source>
</evidence>
<reference evidence="9 10" key="1">
    <citation type="submission" date="2024-09" db="EMBL/GenBank/DDBJ databases">
        <authorList>
            <person name="Zhang Z.-H."/>
        </authorList>
    </citation>
    <scope>NUCLEOTIDE SEQUENCE [LARGE SCALE GENOMIC DNA]</scope>
    <source>
        <strain evidence="9 10">HHTR114</strain>
    </source>
</reference>
<organism evidence="9 10">
    <name type="scientific">Hyphococcus aureus</name>
    <dbReference type="NCBI Taxonomy" id="2666033"/>
    <lineage>
        <taxon>Bacteria</taxon>
        <taxon>Pseudomonadati</taxon>
        <taxon>Pseudomonadota</taxon>
        <taxon>Alphaproteobacteria</taxon>
        <taxon>Parvularculales</taxon>
        <taxon>Parvularculaceae</taxon>
        <taxon>Hyphococcus</taxon>
    </lineage>
</organism>
<dbReference type="EC" id="2.1.1.37" evidence="8"/>
<proteinExistence type="inferred from homology"/>
<comment type="catalytic activity">
    <reaction evidence="5 8">
        <text>a 2'-deoxycytidine in DNA + S-adenosyl-L-methionine = a 5-methyl-2'-deoxycytidine in DNA + S-adenosyl-L-homocysteine + H(+)</text>
        <dbReference type="Rhea" id="RHEA:13681"/>
        <dbReference type="Rhea" id="RHEA-COMP:11369"/>
        <dbReference type="Rhea" id="RHEA-COMP:11370"/>
        <dbReference type="ChEBI" id="CHEBI:15378"/>
        <dbReference type="ChEBI" id="CHEBI:57856"/>
        <dbReference type="ChEBI" id="CHEBI:59789"/>
        <dbReference type="ChEBI" id="CHEBI:85452"/>
        <dbReference type="ChEBI" id="CHEBI:85454"/>
        <dbReference type="EC" id="2.1.1.37"/>
    </reaction>
</comment>
<dbReference type="PROSITE" id="PS00094">
    <property type="entry name" value="C5_MTASE_1"/>
    <property type="match status" value="1"/>
</dbReference>
<dbReference type="InterPro" id="IPR001525">
    <property type="entry name" value="C5_MeTfrase"/>
</dbReference>
<dbReference type="EMBL" id="JBHPON010000001">
    <property type="protein sequence ID" value="MFC6034229.1"/>
    <property type="molecule type" value="Genomic_DNA"/>
</dbReference>
<evidence type="ECO:0000256" key="2">
    <source>
        <dbReference type="ARBA" id="ARBA00022679"/>
    </source>
</evidence>
<dbReference type="InterPro" id="IPR029063">
    <property type="entry name" value="SAM-dependent_MTases_sf"/>
</dbReference>
<keyword evidence="10" id="KW-1185">Reference proteome</keyword>
<dbReference type="RefSeq" id="WP_379880457.1">
    <property type="nucleotide sequence ID" value="NZ_JBHPON010000001.1"/>
</dbReference>
<evidence type="ECO:0000256" key="3">
    <source>
        <dbReference type="ARBA" id="ARBA00022691"/>
    </source>
</evidence>
<evidence type="ECO:0000256" key="5">
    <source>
        <dbReference type="ARBA" id="ARBA00047422"/>
    </source>
</evidence>
<gene>
    <name evidence="9" type="ORF">ACFMB1_01665</name>
</gene>
<dbReference type="Gene3D" id="3.90.120.10">
    <property type="entry name" value="DNA Methylase, subunit A, domain 2"/>
    <property type="match status" value="1"/>
</dbReference>
<accession>A0ABW1KR60</accession>
<evidence type="ECO:0000256" key="1">
    <source>
        <dbReference type="ARBA" id="ARBA00022603"/>
    </source>
</evidence>
<dbReference type="PROSITE" id="PS51679">
    <property type="entry name" value="SAM_MT_C5"/>
    <property type="match status" value="1"/>
</dbReference>
<dbReference type="PANTHER" id="PTHR46098:SF1">
    <property type="entry name" value="TRNA (CYTOSINE(38)-C(5))-METHYLTRANSFERASE"/>
    <property type="match status" value="1"/>
</dbReference>
<comment type="similarity">
    <text evidence="6 7">Belongs to the class I-like SAM-binding methyltransferase superfamily. C5-methyltransferase family.</text>
</comment>
<dbReference type="Proteomes" id="UP001596116">
    <property type="component" value="Unassembled WGS sequence"/>
</dbReference>
<dbReference type="GO" id="GO:0003886">
    <property type="term" value="F:DNA (cytosine-5-)-methyltransferase activity"/>
    <property type="evidence" value="ECO:0007669"/>
    <property type="project" value="UniProtKB-EC"/>
</dbReference>
<comment type="caution">
    <text evidence="9">The sequence shown here is derived from an EMBL/GenBank/DDBJ whole genome shotgun (WGS) entry which is preliminary data.</text>
</comment>
<protein>
    <recommendedName>
        <fullName evidence="8">Cytosine-specific methyltransferase</fullName>
        <ecNumber evidence="8">2.1.1.37</ecNumber>
    </recommendedName>
</protein>
<evidence type="ECO:0000256" key="7">
    <source>
        <dbReference type="RuleBase" id="RU000416"/>
    </source>
</evidence>
<dbReference type="InterPro" id="IPR018117">
    <property type="entry name" value="C5_DNA_meth_AS"/>
</dbReference>
<name>A0ABW1KR60_9PROT</name>
<sequence>MSAKKTYLEFFAGGGMARLGLGRSWRCLLANDFDSQKCASYRANFGDDHLVEGDIAAITIEDLPGQAVDLVWGSFPCQDLSLAGARGGMGARRSGAFFPFWSLMEGLIATGRAPRMIAIENVAGLLTSNDGRDFACVIDLMAKAGYAVTAAILDAKNFTPQSRPRLFILGFADDLAPPKAPEPLSDEIAPPALIAAQAQLSKTAQARWFWLGAAPRLTRNARLSSIIDWDAPDWHAPEQTQKLVAMMAPHQRARLEAIVNNGARRAGAAFRRTRIVNGETVQRVEARFDGLAGCLRTPAGGSSRQIVFAIENGKVRSRLISAREAAGLMGLPDDYILPHSANAALKLCGDGVAVPVVRWLAGTVFEPALNQAKARKAA</sequence>
<dbReference type="SUPFAM" id="SSF53335">
    <property type="entry name" value="S-adenosyl-L-methionine-dependent methyltransferases"/>
    <property type="match status" value="1"/>
</dbReference>
<feature type="active site" evidence="6">
    <location>
        <position position="77"/>
    </location>
</feature>
<dbReference type="PRINTS" id="PR00105">
    <property type="entry name" value="C5METTRFRASE"/>
</dbReference>
<keyword evidence="1 6" id="KW-0489">Methyltransferase</keyword>
<dbReference type="NCBIfam" id="TIGR00675">
    <property type="entry name" value="dcm"/>
    <property type="match status" value="1"/>
</dbReference>
<dbReference type="PANTHER" id="PTHR46098">
    <property type="entry name" value="TRNA (CYTOSINE(38)-C(5))-METHYLTRANSFERASE"/>
    <property type="match status" value="1"/>
</dbReference>
<keyword evidence="3 6" id="KW-0949">S-adenosyl-L-methionine</keyword>
<evidence type="ECO:0000256" key="4">
    <source>
        <dbReference type="ARBA" id="ARBA00022747"/>
    </source>
</evidence>
<dbReference type="Pfam" id="PF00145">
    <property type="entry name" value="DNA_methylase"/>
    <property type="match status" value="1"/>
</dbReference>
<evidence type="ECO:0000313" key="10">
    <source>
        <dbReference type="Proteomes" id="UP001596116"/>
    </source>
</evidence>